<name>F0ZLA9_DICPU</name>
<keyword evidence="3" id="KW-1185">Reference proteome</keyword>
<dbReference type="PROSITE" id="PS51257">
    <property type="entry name" value="PROKAR_LIPOPROTEIN"/>
    <property type="match status" value="1"/>
</dbReference>
<dbReference type="VEuPathDB" id="AmoebaDB:DICPUDRAFT_92055"/>
<organism evidence="2 3">
    <name type="scientific">Dictyostelium purpureum</name>
    <name type="common">Slime mold</name>
    <dbReference type="NCBI Taxonomy" id="5786"/>
    <lineage>
        <taxon>Eukaryota</taxon>
        <taxon>Amoebozoa</taxon>
        <taxon>Evosea</taxon>
        <taxon>Eumycetozoa</taxon>
        <taxon>Dictyostelia</taxon>
        <taxon>Dictyosteliales</taxon>
        <taxon>Dictyosteliaceae</taxon>
        <taxon>Dictyostelium</taxon>
    </lineage>
</organism>
<dbReference type="EMBL" id="GL871065">
    <property type="protein sequence ID" value="EGC35271.1"/>
    <property type="molecule type" value="Genomic_DNA"/>
</dbReference>
<dbReference type="RefSeq" id="XP_003288197.1">
    <property type="nucleotide sequence ID" value="XM_003288149.1"/>
</dbReference>
<proteinExistence type="predicted"/>
<gene>
    <name evidence="2" type="ORF">DICPUDRAFT_92055</name>
</gene>
<dbReference type="Proteomes" id="UP000001064">
    <property type="component" value="Unassembled WGS sequence"/>
</dbReference>
<feature type="chain" id="PRO_5003265200" evidence="1">
    <location>
        <begin position="19"/>
        <end position="242"/>
    </location>
</feature>
<evidence type="ECO:0000313" key="3">
    <source>
        <dbReference type="Proteomes" id="UP000001064"/>
    </source>
</evidence>
<dbReference type="KEGG" id="dpp:DICPUDRAFT_92055"/>
<dbReference type="GeneID" id="10501614"/>
<keyword evidence="1" id="KW-0732">Signal</keyword>
<evidence type="ECO:0000313" key="2">
    <source>
        <dbReference type="EMBL" id="EGC35271.1"/>
    </source>
</evidence>
<accession>F0ZLA9</accession>
<reference evidence="3" key="1">
    <citation type="journal article" date="2011" name="Genome Biol.">
        <title>Comparative genomics of the social amoebae Dictyostelium discoideum and Dictyostelium purpureum.</title>
        <authorList>
            <consortium name="US DOE Joint Genome Institute (JGI-PGF)"/>
            <person name="Sucgang R."/>
            <person name="Kuo A."/>
            <person name="Tian X."/>
            <person name="Salerno W."/>
            <person name="Parikh A."/>
            <person name="Feasley C.L."/>
            <person name="Dalin E."/>
            <person name="Tu H."/>
            <person name="Huang E."/>
            <person name="Barry K."/>
            <person name="Lindquist E."/>
            <person name="Shapiro H."/>
            <person name="Bruce D."/>
            <person name="Schmutz J."/>
            <person name="Salamov A."/>
            <person name="Fey P."/>
            <person name="Gaudet P."/>
            <person name="Anjard C."/>
            <person name="Babu M.M."/>
            <person name="Basu S."/>
            <person name="Bushmanova Y."/>
            <person name="van der Wel H."/>
            <person name="Katoh-Kurasawa M."/>
            <person name="Dinh C."/>
            <person name="Coutinho P.M."/>
            <person name="Saito T."/>
            <person name="Elias M."/>
            <person name="Schaap P."/>
            <person name="Kay R.R."/>
            <person name="Henrissat B."/>
            <person name="Eichinger L."/>
            <person name="Rivero F."/>
            <person name="Putnam N.H."/>
            <person name="West C.M."/>
            <person name="Loomis W.F."/>
            <person name="Chisholm R.L."/>
            <person name="Shaulsky G."/>
            <person name="Strassmann J.E."/>
            <person name="Queller D.C."/>
            <person name="Kuspa A."/>
            <person name="Grigoriev I.V."/>
        </authorList>
    </citation>
    <scope>NUCLEOTIDE SEQUENCE [LARGE SCALE GENOMIC DNA]</scope>
    <source>
        <strain evidence="3">QSDP1</strain>
    </source>
</reference>
<sequence length="242" mass="24762">MRVLVLLVALIFLSRANADYSSAFISGTGCDAAGVEVKFDGTCVAGCGAYFKINAAGTEFTRFTQPNCADSPAPGPQSLTCVTGNGPVSLSDGLTAQCIDTATPTPTFTYNGFNITGGSAANACSGIVYYGVVNGPCTAGCGRYFKISNPYPKVTTTTYNIQWFTDSACATSAGDRSQFTCSSNEVTVGDYKITCSTQGTPAPTSNPTVSPTVTPTATTTGSASSVICNVALLLVALLFALL</sequence>
<dbReference type="AlphaFoldDB" id="F0ZLA9"/>
<evidence type="ECO:0000256" key="1">
    <source>
        <dbReference type="SAM" id="SignalP"/>
    </source>
</evidence>
<dbReference type="InParanoid" id="F0ZLA9"/>
<protein>
    <submittedName>
        <fullName evidence="2">Expressed protein</fullName>
    </submittedName>
</protein>
<feature type="signal peptide" evidence="1">
    <location>
        <begin position="1"/>
        <end position="18"/>
    </location>
</feature>